<accession>A0A2S8FUM4</accession>
<name>A0A2S8FUM4_9BACT</name>
<gene>
    <name evidence="3" type="ORF">C5Y83_08060</name>
</gene>
<dbReference type="RefSeq" id="WP_105329170.1">
    <property type="nucleotide sequence ID" value="NZ_PUHY01000006.1"/>
</dbReference>
<dbReference type="PANTHER" id="PTHR43384:SF6">
    <property type="entry name" value="SEPTUM SITE-DETERMINING PROTEIN MIND HOMOLOG, CHLOROPLASTIC"/>
    <property type="match status" value="1"/>
</dbReference>
<dbReference type="GO" id="GO:0005524">
    <property type="term" value="F:ATP binding"/>
    <property type="evidence" value="ECO:0007669"/>
    <property type="project" value="UniProtKB-KW"/>
</dbReference>
<evidence type="ECO:0000313" key="4">
    <source>
        <dbReference type="Proteomes" id="UP000238322"/>
    </source>
</evidence>
<protein>
    <recommendedName>
        <fullName evidence="5">Response regulatory domain-containing protein</fullName>
    </recommendedName>
</protein>
<reference evidence="3 4" key="1">
    <citation type="submission" date="2018-02" db="EMBL/GenBank/DDBJ databases">
        <title>Comparative genomes isolates from brazilian mangrove.</title>
        <authorList>
            <person name="Araujo J.E."/>
            <person name="Taketani R.G."/>
            <person name="Silva M.C.P."/>
            <person name="Loureco M.V."/>
            <person name="Andreote F.D."/>
        </authorList>
    </citation>
    <scope>NUCLEOTIDE SEQUENCE [LARGE SCALE GENOMIC DNA]</scope>
    <source>
        <strain evidence="3 4">Hex-1 MGV</strain>
    </source>
</reference>
<keyword evidence="1" id="KW-0547">Nucleotide-binding</keyword>
<dbReference type="GO" id="GO:0005829">
    <property type="term" value="C:cytosol"/>
    <property type="evidence" value="ECO:0007669"/>
    <property type="project" value="TreeGrafter"/>
</dbReference>
<dbReference type="Gene3D" id="3.40.50.300">
    <property type="entry name" value="P-loop containing nucleotide triphosphate hydrolases"/>
    <property type="match status" value="1"/>
</dbReference>
<dbReference type="Proteomes" id="UP000238322">
    <property type="component" value="Unassembled WGS sequence"/>
</dbReference>
<evidence type="ECO:0000256" key="2">
    <source>
        <dbReference type="ARBA" id="ARBA00022840"/>
    </source>
</evidence>
<dbReference type="InterPro" id="IPR033756">
    <property type="entry name" value="YlxH/NBP35"/>
</dbReference>
<dbReference type="GO" id="GO:0016887">
    <property type="term" value="F:ATP hydrolysis activity"/>
    <property type="evidence" value="ECO:0007669"/>
    <property type="project" value="TreeGrafter"/>
</dbReference>
<evidence type="ECO:0008006" key="5">
    <source>
        <dbReference type="Google" id="ProtNLM"/>
    </source>
</evidence>
<organism evidence="3 4">
    <name type="scientific">Blastopirellula marina</name>
    <dbReference type="NCBI Taxonomy" id="124"/>
    <lineage>
        <taxon>Bacteria</taxon>
        <taxon>Pseudomonadati</taxon>
        <taxon>Planctomycetota</taxon>
        <taxon>Planctomycetia</taxon>
        <taxon>Pirellulales</taxon>
        <taxon>Pirellulaceae</taxon>
        <taxon>Blastopirellula</taxon>
    </lineage>
</organism>
<dbReference type="EMBL" id="PUHY01000006">
    <property type="protein sequence ID" value="PQO35881.1"/>
    <property type="molecule type" value="Genomic_DNA"/>
</dbReference>
<dbReference type="Pfam" id="PF10609">
    <property type="entry name" value="ParA"/>
    <property type="match status" value="1"/>
</dbReference>
<dbReference type="SUPFAM" id="SSF52540">
    <property type="entry name" value="P-loop containing nucleoside triphosphate hydrolases"/>
    <property type="match status" value="1"/>
</dbReference>
<evidence type="ECO:0000256" key="1">
    <source>
        <dbReference type="ARBA" id="ARBA00022741"/>
    </source>
</evidence>
<dbReference type="InterPro" id="IPR050625">
    <property type="entry name" value="ParA/MinD_ATPase"/>
</dbReference>
<keyword evidence="2" id="KW-0067">ATP-binding</keyword>
<dbReference type="PANTHER" id="PTHR43384">
    <property type="entry name" value="SEPTUM SITE-DETERMINING PROTEIN MIND HOMOLOG, CHLOROPLASTIC-RELATED"/>
    <property type="match status" value="1"/>
</dbReference>
<comment type="caution">
    <text evidence="3">The sequence shown here is derived from an EMBL/GenBank/DDBJ whole genome shotgun (WGS) entry which is preliminary data.</text>
</comment>
<dbReference type="AlphaFoldDB" id="A0A2S8FUM4"/>
<proteinExistence type="predicted"/>
<dbReference type="GO" id="GO:0051782">
    <property type="term" value="P:negative regulation of cell division"/>
    <property type="evidence" value="ECO:0007669"/>
    <property type="project" value="TreeGrafter"/>
</dbReference>
<dbReference type="InterPro" id="IPR027417">
    <property type="entry name" value="P-loop_NTPase"/>
</dbReference>
<evidence type="ECO:0000313" key="3">
    <source>
        <dbReference type="EMBL" id="PQO35881.1"/>
    </source>
</evidence>
<dbReference type="GO" id="GO:0009898">
    <property type="term" value="C:cytoplasmic side of plasma membrane"/>
    <property type="evidence" value="ECO:0007669"/>
    <property type="project" value="TreeGrafter"/>
</dbReference>
<dbReference type="OrthoDB" id="264766at2"/>
<sequence length="380" mass="41028">MKAVIVGPSAVTDTLAPVLEQRGVTVIDRVDDNSQSVHAFFEQQKSKPDLVLLFASEDFNETRSMICGLQILLGKPILVLGVARSVSEVVQIMRSGAADFIEMSGDFIFELDESLCRLFDSEKSTRRSGQVISIVSAVGGAGQTAIASNLAVHLAKTKQRSTVLADLKMSGGDAAEQLGLSAKQTIADCPQHADEIHTVLVNTLLEQHKSGLKVVAGPAYLGSHGIVPAKSMKALVSLLAQQHEFVVLDLEDAYHAEQQAAIACSDLVVIVMRLDFPCVLRTKRLIERFEKKEMSNLYVVANNYIKGTSIPENKVESVLKRQISAVIPHEPASVLNGINMGEPAVLEFPRSKFSQAISKLTELLLTTTKPEAANVPASAF</sequence>